<comment type="caution">
    <text evidence="2">The sequence shown here is derived from an EMBL/GenBank/DDBJ whole genome shotgun (WGS) entry which is preliminary data.</text>
</comment>
<dbReference type="InterPro" id="IPR011335">
    <property type="entry name" value="Restrct_endonuc-II-like"/>
</dbReference>
<keyword evidence="2" id="KW-0378">Hydrolase</keyword>
<dbReference type="Pfam" id="PF05685">
    <property type="entry name" value="Uma2"/>
    <property type="match status" value="1"/>
</dbReference>
<sequence>MSSASVMLENPEIRARISPVTVAQYHQFAEFDEHGHRTELIRGILIEKMSKSPLHASVARRLFQILQDSLPEGHILLREDPLTFADSEPEPDLAIVRGVEEDFVTRHPSTAALVVEIAVTSIALDREKAAIYAEAGVAEYWIILPAERRVEIYRRPEGSSYRESRVMEGNGSIACEALPSLQVDLAEIFG</sequence>
<dbReference type="EMBL" id="JAPDDS010000004">
    <property type="protein sequence ID" value="MCW1884907.1"/>
    <property type="molecule type" value="Genomic_DNA"/>
</dbReference>
<proteinExistence type="predicted"/>
<keyword evidence="3" id="KW-1185">Reference proteome</keyword>
<reference evidence="2 3" key="1">
    <citation type="submission" date="2022-10" db="EMBL/GenBank/DDBJ databases">
        <title>Luteolibacter flavescens strain MCCC 1K03193, whole genome shotgun sequencing project.</title>
        <authorList>
            <person name="Zhao G."/>
            <person name="Shen L."/>
        </authorList>
    </citation>
    <scope>NUCLEOTIDE SEQUENCE [LARGE SCALE GENOMIC DNA]</scope>
    <source>
        <strain evidence="2 3">MCCC 1K03193</strain>
    </source>
</reference>
<gene>
    <name evidence="2" type="ORF">OKA04_09225</name>
</gene>
<name>A0ABT3FMV7_9BACT</name>
<dbReference type="Gene3D" id="3.90.1570.10">
    <property type="entry name" value="tt1808, chain A"/>
    <property type="match status" value="1"/>
</dbReference>
<dbReference type="RefSeq" id="WP_264500864.1">
    <property type="nucleotide sequence ID" value="NZ_JAPDDS010000004.1"/>
</dbReference>
<dbReference type="Proteomes" id="UP001207930">
    <property type="component" value="Unassembled WGS sequence"/>
</dbReference>
<dbReference type="InterPro" id="IPR012296">
    <property type="entry name" value="Nuclease_put_TT1808"/>
</dbReference>
<keyword evidence="2" id="KW-0540">Nuclease</keyword>
<feature type="domain" description="Putative restriction endonuclease" evidence="1">
    <location>
        <begin position="23"/>
        <end position="185"/>
    </location>
</feature>
<dbReference type="PANTHER" id="PTHR35400">
    <property type="entry name" value="SLR1083 PROTEIN"/>
    <property type="match status" value="1"/>
</dbReference>
<dbReference type="PANTHER" id="PTHR35400:SF1">
    <property type="entry name" value="SLR1083 PROTEIN"/>
    <property type="match status" value="1"/>
</dbReference>
<evidence type="ECO:0000313" key="2">
    <source>
        <dbReference type="EMBL" id="MCW1884907.1"/>
    </source>
</evidence>
<dbReference type="GO" id="GO:0004519">
    <property type="term" value="F:endonuclease activity"/>
    <property type="evidence" value="ECO:0007669"/>
    <property type="project" value="UniProtKB-KW"/>
</dbReference>
<evidence type="ECO:0000259" key="1">
    <source>
        <dbReference type="Pfam" id="PF05685"/>
    </source>
</evidence>
<protein>
    <submittedName>
        <fullName evidence="2">Uma2 family endonuclease</fullName>
    </submittedName>
</protein>
<dbReference type="InterPro" id="IPR008538">
    <property type="entry name" value="Uma2"/>
</dbReference>
<accession>A0ABT3FMV7</accession>
<keyword evidence="2" id="KW-0255">Endonuclease</keyword>
<dbReference type="CDD" id="cd06260">
    <property type="entry name" value="DUF820-like"/>
    <property type="match status" value="1"/>
</dbReference>
<organism evidence="2 3">
    <name type="scientific">Luteolibacter flavescens</name>
    <dbReference type="NCBI Taxonomy" id="1859460"/>
    <lineage>
        <taxon>Bacteria</taxon>
        <taxon>Pseudomonadati</taxon>
        <taxon>Verrucomicrobiota</taxon>
        <taxon>Verrucomicrobiia</taxon>
        <taxon>Verrucomicrobiales</taxon>
        <taxon>Verrucomicrobiaceae</taxon>
        <taxon>Luteolibacter</taxon>
    </lineage>
</organism>
<evidence type="ECO:0000313" key="3">
    <source>
        <dbReference type="Proteomes" id="UP001207930"/>
    </source>
</evidence>
<dbReference type="SUPFAM" id="SSF52980">
    <property type="entry name" value="Restriction endonuclease-like"/>
    <property type="match status" value="1"/>
</dbReference>